<feature type="region of interest" description="Disordered" evidence="1">
    <location>
        <begin position="191"/>
        <end position="213"/>
    </location>
</feature>
<dbReference type="Proteomes" id="UP001142292">
    <property type="component" value="Unassembled WGS sequence"/>
</dbReference>
<gene>
    <name evidence="3" type="ORF">GCM10017579_04120</name>
</gene>
<accession>A0ABQ5ST48</accession>
<reference evidence="3" key="1">
    <citation type="journal article" date="2014" name="Int. J. Syst. Evol. Microbiol.">
        <title>Complete genome of a new Firmicutes species belonging to the dominant human colonic microbiota ('Ruminococcus bicirculans') reveals two chromosomes and a selective capacity to utilize plant glucans.</title>
        <authorList>
            <consortium name="NISC Comparative Sequencing Program"/>
            <person name="Wegmann U."/>
            <person name="Louis P."/>
            <person name="Goesmann A."/>
            <person name="Henrissat B."/>
            <person name="Duncan S.H."/>
            <person name="Flint H.J."/>
        </authorList>
    </citation>
    <scope>NUCLEOTIDE SEQUENCE</scope>
    <source>
        <strain evidence="3">VKM Ac-1246</strain>
    </source>
</reference>
<feature type="compositionally biased region" description="Basic residues" evidence="1">
    <location>
        <begin position="194"/>
        <end position="203"/>
    </location>
</feature>
<comment type="caution">
    <text evidence="3">The sequence shown here is derived from an EMBL/GenBank/DDBJ whole genome shotgun (WGS) entry which is preliminary data.</text>
</comment>
<feature type="transmembrane region" description="Helical" evidence="2">
    <location>
        <begin position="107"/>
        <end position="128"/>
    </location>
</feature>
<name>A0ABQ5ST48_9ACTN</name>
<keyword evidence="2" id="KW-0472">Membrane</keyword>
<feature type="transmembrane region" description="Helical" evidence="2">
    <location>
        <begin position="135"/>
        <end position="155"/>
    </location>
</feature>
<proteinExistence type="predicted"/>
<reference evidence="3" key="2">
    <citation type="submission" date="2023-01" db="EMBL/GenBank/DDBJ databases">
        <authorList>
            <person name="Sun Q."/>
            <person name="Evtushenko L."/>
        </authorList>
    </citation>
    <scope>NUCLEOTIDE SEQUENCE</scope>
    <source>
        <strain evidence="3">VKM Ac-1246</strain>
    </source>
</reference>
<organism evidence="3 4">
    <name type="scientific">Nocardioides luteus</name>
    <dbReference type="NCBI Taxonomy" id="1844"/>
    <lineage>
        <taxon>Bacteria</taxon>
        <taxon>Bacillati</taxon>
        <taxon>Actinomycetota</taxon>
        <taxon>Actinomycetes</taxon>
        <taxon>Propionibacteriales</taxon>
        <taxon>Nocardioidaceae</taxon>
        <taxon>Nocardioides</taxon>
    </lineage>
</organism>
<keyword evidence="4" id="KW-1185">Reference proteome</keyword>
<keyword evidence="2" id="KW-0812">Transmembrane</keyword>
<feature type="transmembrane region" description="Helical" evidence="2">
    <location>
        <begin position="161"/>
        <end position="186"/>
    </location>
</feature>
<dbReference type="EMBL" id="BSEL01000001">
    <property type="protein sequence ID" value="GLJ66376.1"/>
    <property type="molecule type" value="Genomic_DNA"/>
</dbReference>
<evidence type="ECO:0000313" key="4">
    <source>
        <dbReference type="Proteomes" id="UP001142292"/>
    </source>
</evidence>
<dbReference type="InterPro" id="IPR036259">
    <property type="entry name" value="MFS_trans_sf"/>
</dbReference>
<evidence type="ECO:0000313" key="3">
    <source>
        <dbReference type="EMBL" id="GLJ66376.1"/>
    </source>
</evidence>
<keyword evidence="2" id="KW-1133">Transmembrane helix</keyword>
<evidence type="ECO:0000256" key="2">
    <source>
        <dbReference type="SAM" id="Phobius"/>
    </source>
</evidence>
<dbReference type="RefSeq" id="WP_189119177.1">
    <property type="nucleotide sequence ID" value="NZ_BMRK01000011.1"/>
</dbReference>
<dbReference type="SUPFAM" id="SSF103473">
    <property type="entry name" value="MFS general substrate transporter"/>
    <property type="match status" value="1"/>
</dbReference>
<evidence type="ECO:0000256" key="1">
    <source>
        <dbReference type="SAM" id="MobiDB-lite"/>
    </source>
</evidence>
<sequence length="280" mass="31011">MTTPPKGVMAWAEKADSAREEWARHSVDAWASTARFAQPMNWGDAESAVLERQYPPLPGTLAVRTVGIVAVVFMVFLALPLFGAPLFGLTLLAIAAGRDAGGEGLLWFARIAFGVATLMGLIMISAWWETRRRSVVSVATAAVCVVASGASYVLIRLANVAGIPWLSVLVLAAAVVGLVCLALELMSKPEGRAKSRKPPKRGPRSSDKRARAKAARDRLLEILVRRRLVDLDEGDQIRLREMPLGYWCELDGLDEREWRRVLEYRHVGWREFDASDKWVY</sequence>
<protein>
    <submittedName>
        <fullName evidence="3">Uncharacterized protein</fullName>
    </submittedName>
</protein>
<feature type="compositionally biased region" description="Basic and acidic residues" evidence="1">
    <location>
        <begin position="204"/>
        <end position="213"/>
    </location>
</feature>
<feature type="transmembrane region" description="Helical" evidence="2">
    <location>
        <begin position="61"/>
        <end position="87"/>
    </location>
</feature>